<evidence type="ECO:0000256" key="3">
    <source>
        <dbReference type="ARBA" id="ARBA00022741"/>
    </source>
</evidence>
<reference evidence="12" key="1">
    <citation type="submission" date="2023-07" db="EMBL/GenBank/DDBJ databases">
        <title>Wenyingzhuangia sp. chi5 genome sequencing and assembly.</title>
        <authorList>
            <person name="Park S."/>
        </authorList>
    </citation>
    <scope>NUCLEOTIDE SEQUENCE</scope>
    <source>
        <strain evidence="12">Chi5</strain>
    </source>
</reference>
<evidence type="ECO:0000313" key="13">
    <source>
        <dbReference type="Proteomes" id="UP001168642"/>
    </source>
</evidence>
<proteinExistence type="inferred from homology"/>
<evidence type="ECO:0000256" key="2">
    <source>
        <dbReference type="ARBA" id="ARBA00021982"/>
    </source>
</evidence>
<dbReference type="SUPFAM" id="SSF52540">
    <property type="entry name" value="P-loop containing nucleoside triphosphate hydrolases"/>
    <property type="match status" value="1"/>
</dbReference>
<dbReference type="Pfam" id="PF05188">
    <property type="entry name" value="MutS_II"/>
    <property type="match status" value="1"/>
</dbReference>
<name>A0ABT8VPM8_9FLAO</name>
<dbReference type="InterPro" id="IPR036187">
    <property type="entry name" value="DNA_mismatch_repair_MutS_sf"/>
</dbReference>
<evidence type="ECO:0000256" key="1">
    <source>
        <dbReference type="ARBA" id="ARBA00006271"/>
    </source>
</evidence>
<evidence type="ECO:0000256" key="7">
    <source>
        <dbReference type="ARBA" id="ARBA00023204"/>
    </source>
</evidence>
<evidence type="ECO:0000259" key="11">
    <source>
        <dbReference type="PROSITE" id="PS00486"/>
    </source>
</evidence>
<dbReference type="InterPro" id="IPR007696">
    <property type="entry name" value="DNA_mismatch_repair_MutS_core"/>
</dbReference>
<evidence type="ECO:0000256" key="5">
    <source>
        <dbReference type="ARBA" id="ARBA00022840"/>
    </source>
</evidence>
<evidence type="ECO:0000256" key="9">
    <source>
        <dbReference type="HAMAP-Rule" id="MF_00096"/>
    </source>
</evidence>
<dbReference type="NCBIfam" id="TIGR01070">
    <property type="entry name" value="mutS1"/>
    <property type="match status" value="1"/>
</dbReference>
<dbReference type="InterPro" id="IPR007860">
    <property type="entry name" value="DNA_mmatch_repair_MutS_con_dom"/>
</dbReference>
<dbReference type="PIRSF" id="PIRSF037677">
    <property type="entry name" value="DNA_mis_repair_Msh6"/>
    <property type="match status" value="1"/>
</dbReference>
<dbReference type="Pfam" id="PF00488">
    <property type="entry name" value="MutS_V"/>
    <property type="match status" value="1"/>
</dbReference>
<dbReference type="Pfam" id="PF01624">
    <property type="entry name" value="MutS_I"/>
    <property type="match status" value="1"/>
</dbReference>
<dbReference type="NCBIfam" id="NF003810">
    <property type="entry name" value="PRK05399.1"/>
    <property type="match status" value="1"/>
</dbReference>
<comment type="function">
    <text evidence="8 9">This protein is involved in the repair of mismatches in DNA. It is possible that it carries out the mismatch recognition step. This protein has a weak ATPase activity.</text>
</comment>
<dbReference type="Gene3D" id="3.40.1170.10">
    <property type="entry name" value="DNA repair protein MutS, domain I"/>
    <property type="match status" value="1"/>
</dbReference>
<gene>
    <name evidence="9 12" type="primary">mutS</name>
    <name evidence="12" type="ORF">QVZ41_03550</name>
</gene>
<evidence type="ECO:0000313" key="12">
    <source>
        <dbReference type="EMBL" id="MDO3693923.1"/>
    </source>
</evidence>
<comment type="similarity">
    <text evidence="1 9 10">Belongs to the DNA mismatch repair MutS family.</text>
</comment>
<dbReference type="Gene3D" id="3.40.50.300">
    <property type="entry name" value="P-loop containing nucleotide triphosphate hydrolases"/>
    <property type="match status" value="1"/>
</dbReference>
<dbReference type="CDD" id="cd03284">
    <property type="entry name" value="ABC_MutS1"/>
    <property type="match status" value="1"/>
</dbReference>
<organism evidence="12 13">
    <name type="scientific">Wenyingzhuangia gilva</name>
    <dbReference type="NCBI Taxonomy" id="3057677"/>
    <lineage>
        <taxon>Bacteria</taxon>
        <taxon>Pseudomonadati</taxon>
        <taxon>Bacteroidota</taxon>
        <taxon>Flavobacteriia</taxon>
        <taxon>Flavobacteriales</taxon>
        <taxon>Flavobacteriaceae</taxon>
        <taxon>Wenyingzhuangia</taxon>
    </lineage>
</organism>
<dbReference type="SMART" id="SM00534">
    <property type="entry name" value="MUTSac"/>
    <property type="match status" value="1"/>
</dbReference>
<dbReference type="Gene3D" id="1.10.1420.10">
    <property type="match status" value="2"/>
</dbReference>
<dbReference type="PANTHER" id="PTHR11361:SF34">
    <property type="entry name" value="DNA MISMATCH REPAIR PROTEIN MSH1, MITOCHONDRIAL"/>
    <property type="match status" value="1"/>
</dbReference>
<dbReference type="InterPro" id="IPR007695">
    <property type="entry name" value="DNA_mismatch_repair_MutS-lik_N"/>
</dbReference>
<dbReference type="Proteomes" id="UP001168642">
    <property type="component" value="Unassembled WGS sequence"/>
</dbReference>
<dbReference type="InterPro" id="IPR017261">
    <property type="entry name" value="DNA_mismatch_repair_MutS/MSH"/>
</dbReference>
<dbReference type="InterPro" id="IPR007861">
    <property type="entry name" value="DNA_mismatch_repair_MutS_clamp"/>
</dbReference>
<dbReference type="InterPro" id="IPR036678">
    <property type="entry name" value="MutS_con_dom_sf"/>
</dbReference>
<protein>
    <recommendedName>
        <fullName evidence="2 9">DNA mismatch repair protein MutS</fullName>
    </recommendedName>
</protein>
<dbReference type="InterPro" id="IPR005748">
    <property type="entry name" value="DNA_mismatch_repair_MutS"/>
</dbReference>
<dbReference type="Pfam" id="PF05190">
    <property type="entry name" value="MutS_IV"/>
    <property type="match status" value="1"/>
</dbReference>
<dbReference type="SMART" id="SM00533">
    <property type="entry name" value="MUTSd"/>
    <property type="match status" value="1"/>
</dbReference>
<sequence>MAKTKAKKETPLMKQYNGIKAKYPDAMLLFRVGDFYETFGTDAIKAAKVLNITLTKRGAGSDSETALAGFPHHSLNTYLPKLVKSGLRVAICDQLEDPKMTKTIVKRGVTELVTPGVALNDEVLQSKNNNFLAAVHFGKKNLGVSFLDISTGEFLAAQGDAAYIDKLLQNFSPSEVLVEKKNKVLFNETFGERFHTFYLDDWVFQIEFATESLLNHFKVNSLKGYGVENLPEGIISSGAILYYLSETQHNQLTHITAIQRVHENEYVWMDRFTVRNLELYHSTNENAVTLLSIIDQTNSPMGSRLLKRWLALPLKEPNQIIKRHEVVNYFMNHDDFYQTTQYQIKQISDIERLISKVATGKINPREVVYLKQSLDAIIPIKKAAEESDNITLKTIGEQLQDCSLLREKIATILVNDAPVNINKGNAIATGVSEELDDLRNISNSGKEYLDNLVKRETEKTGISSLKIAFNNVFGYYIEVRNTHKDKVPENWIRKQTLVNAERYITEELKEYETKILGAEEKIALLEQQIFNQLIQFLIDYIQPIQLNANLIAQLDCLCGFATLAIQNSYVRPSIDESTEIEIKNGRHPVIEKQLAFGEEYIANDIILNRNQQQIIMITGPNMSGKSAILRQTALIVLLAQMGSYVPAQQARIGVVDKIFTRVGASDNISMGESTFMVEMNETASILNNVSERSLILLDEIGRGTSTYDGISIAWAIAEYLHEHPSQAKTLFATHYHELNDMASTFNRIKNFNVSVKELKDKVIFLRKLTAGGSEHSFGIHVAKLAGMPQAVIHRANKMLTQLEKSHGLENNKAKIESVGKEDDYQLSFFQLDDPLLEGIKEEILATNIDNLTPVEALMKLNEIKRMLMGK</sequence>
<accession>A0ABT8VPM8</accession>
<dbReference type="PANTHER" id="PTHR11361">
    <property type="entry name" value="DNA MISMATCH REPAIR PROTEIN MUTS FAMILY MEMBER"/>
    <property type="match status" value="1"/>
</dbReference>
<keyword evidence="4 9" id="KW-0227">DNA damage</keyword>
<feature type="domain" description="DNA mismatch repair proteins mutS family" evidence="11">
    <location>
        <begin position="693"/>
        <end position="709"/>
    </location>
</feature>
<keyword evidence="6 9" id="KW-0238">DNA-binding</keyword>
<keyword evidence="5 9" id="KW-0067">ATP-binding</keyword>
<dbReference type="InterPro" id="IPR016151">
    <property type="entry name" value="DNA_mismatch_repair_MutS_N"/>
</dbReference>
<dbReference type="InterPro" id="IPR027417">
    <property type="entry name" value="P-loop_NTPase"/>
</dbReference>
<evidence type="ECO:0000256" key="8">
    <source>
        <dbReference type="ARBA" id="ARBA00024647"/>
    </source>
</evidence>
<evidence type="ECO:0000256" key="4">
    <source>
        <dbReference type="ARBA" id="ARBA00022763"/>
    </source>
</evidence>
<feature type="binding site" evidence="9">
    <location>
        <begin position="619"/>
        <end position="626"/>
    </location>
    <ligand>
        <name>ATP</name>
        <dbReference type="ChEBI" id="CHEBI:30616"/>
    </ligand>
</feature>
<keyword evidence="13" id="KW-1185">Reference proteome</keyword>
<dbReference type="SUPFAM" id="SSF48334">
    <property type="entry name" value="DNA repair protein MutS, domain III"/>
    <property type="match status" value="1"/>
</dbReference>
<dbReference type="EMBL" id="JAUMIT010000001">
    <property type="protein sequence ID" value="MDO3693923.1"/>
    <property type="molecule type" value="Genomic_DNA"/>
</dbReference>
<dbReference type="InterPro" id="IPR000432">
    <property type="entry name" value="DNA_mismatch_repair_MutS_C"/>
</dbReference>
<dbReference type="SUPFAM" id="SSF55271">
    <property type="entry name" value="DNA repair protein MutS, domain I"/>
    <property type="match status" value="1"/>
</dbReference>
<dbReference type="SUPFAM" id="SSF53150">
    <property type="entry name" value="DNA repair protein MutS, domain II"/>
    <property type="match status" value="1"/>
</dbReference>
<dbReference type="HAMAP" id="MF_00096">
    <property type="entry name" value="MutS"/>
    <property type="match status" value="1"/>
</dbReference>
<keyword evidence="7 9" id="KW-0234">DNA repair</keyword>
<dbReference type="InterPro" id="IPR045076">
    <property type="entry name" value="MutS"/>
</dbReference>
<evidence type="ECO:0000256" key="6">
    <source>
        <dbReference type="ARBA" id="ARBA00023125"/>
    </source>
</evidence>
<dbReference type="Gene3D" id="3.30.420.110">
    <property type="entry name" value="MutS, connector domain"/>
    <property type="match status" value="1"/>
</dbReference>
<evidence type="ECO:0000256" key="10">
    <source>
        <dbReference type="RuleBase" id="RU003756"/>
    </source>
</evidence>
<keyword evidence="3 9" id="KW-0547">Nucleotide-binding</keyword>
<dbReference type="PROSITE" id="PS00486">
    <property type="entry name" value="DNA_MISMATCH_REPAIR_2"/>
    <property type="match status" value="1"/>
</dbReference>
<dbReference type="Pfam" id="PF05192">
    <property type="entry name" value="MutS_III"/>
    <property type="match status" value="1"/>
</dbReference>
<comment type="caution">
    <text evidence="12">The sequence shown here is derived from an EMBL/GenBank/DDBJ whole genome shotgun (WGS) entry which is preliminary data.</text>
</comment>